<dbReference type="InterPro" id="IPR023210">
    <property type="entry name" value="NADP_OxRdtase_dom"/>
</dbReference>
<reference evidence="4" key="1">
    <citation type="journal article" date="2019" name="Sci. Rep.">
        <title>Draft genome of Tanacetum cinerariifolium, the natural source of mosquito coil.</title>
        <authorList>
            <person name="Yamashiro T."/>
            <person name="Shiraishi A."/>
            <person name="Satake H."/>
            <person name="Nakayama K."/>
        </authorList>
    </citation>
    <scope>NUCLEOTIDE SEQUENCE</scope>
</reference>
<feature type="domain" description="NADP-dependent oxidoreductase" evidence="3">
    <location>
        <begin position="14"/>
        <end position="295"/>
    </location>
</feature>
<evidence type="ECO:0000259" key="3">
    <source>
        <dbReference type="Pfam" id="PF00248"/>
    </source>
</evidence>
<name>A0A699GM65_TANCI</name>
<feature type="compositionally biased region" description="Basic and acidic residues" evidence="2">
    <location>
        <begin position="486"/>
        <end position="495"/>
    </location>
</feature>
<dbReference type="FunFam" id="3.20.20.100:FF:000004">
    <property type="entry name" value="Oxidoreductase, aldo/keto reductase"/>
    <property type="match status" value="1"/>
</dbReference>
<keyword evidence="1" id="KW-0560">Oxidoreductase</keyword>
<feature type="compositionally biased region" description="Basic and acidic residues" evidence="2">
    <location>
        <begin position="592"/>
        <end position="604"/>
    </location>
</feature>
<dbReference type="Gene3D" id="3.20.20.100">
    <property type="entry name" value="NADP-dependent oxidoreductase domain"/>
    <property type="match status" value="1"/>
</dbReference>
<dbReference type="GO" id="GO:0005829">
    <property type="term" value="C:cytosol"/>
    <property type="evidence" value="ECO:0007669"/>
    <property type="project" value="UniProtKB-ARBA"/>
</dbReference>
<dbReference type="AlphaFoldDB" id="A0A699GM65"/>
<dbReference type="SUPFAM" id="SSF51430">
    <property type="entry name" value="NAD(P)-linked oxidoreductase"/>
    <property type="match status" value="1"/>
</dbReference>
<sequence>MTFGHAGGQYAAASGVGQEDVDAIVHRAFYAGVNFIDMANVYADGQSEAMVGRALKTLGIARKDVVLATKFEHATGVGPNDGGASRVHIMEAVKASLKRIGTDHIDLYQMHGFDPATPVEETLRALDDLVRQGHVRYIGVSNWAAWQVSRALGVADRLQLPRFQSYQSYYSLVGRDAEREVVPMLQAEGLGMLVYSPLAGGYLTGKYRDGKTAGRRATVQFPPVDERRGAVLLPVMDAIATAQGVSMEAVALAWLRHQRVVTSITLGVKTPAQLEANLAAVNVTLDDDALRQLAQACAPAPEYPGWMLANSSAARLALRNTGKLPRLAAAVGLGHQTGGGSAGTARFAVPLVQPLVFRQRVLCRDAALRDHFLQRGLWRDTVAGLVPDRVRPGGTGAVTGTEKQPTVRAHRALRYGGWCDRAGSDGRTRRHTRAAAQGCRDRDRAFAGPIRRLYDLAAHGHAYQPPVSTGMDASGRRQRQCTADGPGRRDRRPDRWNGCGPGRRRGALAWPGRAGRRVRHPWQPRVFLRSGSMDGAVRAAGHDGPGKQPCRHHAAWCTVTGADHPARSSTETCPCRRQPGRRAAAVRAHAWRPRDGDGTHLRAG</sequence>
<dbReference type="GO" id="GO:0016491">
    <property type="term" value="F:oxidoreductase activity"/>
    <property type="evidence" value="ECO:0007669"/>
    <property type="project" value="UniProtKB-KW"/>
</dbReference>
<evidence type="ECO:0000256" key="1">
    <source>
        <dbReference type="ARBA" id="ARBA00023002"/>
    </source>
</evidence>
<comment type="caution">
    <text evidence="4">The sequence shown here is derived from an EMBL/GenBank/DDBJ whole genome shotgun (WGS) entry which is preliminary data.</text>
</comment>
<dbReference type="PANTHER" id="PTHR43364:SF18">
    <property type="entry name" value="OXIDOREDUCTASE"/>
    <property type="match status" value="1"/>
</dbReference>
<feature type="region of interest" description="Disordered" evidence="2">
    <location>
        <begin position="466"/>
        <end position="503"/>
    </location>
</feature>
<dbReference type="InterPro" id="IPR036812">
    <property type="entry name" value="NAD(P)_OxRdtase_dom_sf"/>
</dbReference>
<proteinExistence type="predicted"/>
<gene>
    <name evidence="4" type="ORF">Tci_000304</name>
</gene>
<feature type="region of interest" description="Disordered" evidence="2">
    <location>
        <begin position="584"/>
        <end position="604"/>
    </location>
</feature>
<organism evidence="4">
    <name type="scientific">Tanacetum cinerariifolium</name>
    <name type="common">Dalmatian daisy</name>
    <name type="synonym">Chrysanthemum cinerariifolium</name>
    <dbReference type="NCBI Taxonomy" id="118510"/>
    <lineage>
        <taxon>Eukaryota</taxon>
        <taxon>Viridiplantae</taxon>
        <taxon>Streptophyta</taxon>
        <taxon>Embryophyta</taxon>
        <taxon>Tracheophyta</taxon>
        <taxon>Spermatophyta</taxon>
        <taxon>Magnoliopsida</taxon>
        <taxon>eudicotyledons</taxon>
        <taxon>Gunneridae</taxon>
        <taxon>Pentapetalae</taxon>
        <taxon>asterids</taxon>
        <taxon>campanulids</taxon>
        <taxon>Asterales</taxon>
        <taxon>Asteraceae</taxon>
        <taxon>Asteroideae</taxon>
        <taxon>Anthemideae</taxon>
        <taxon>Anthemidinae</taxon>
        <taxon>Tanacetum</taxon>
    </lineage>
</organism>
<dbReference type="InterPro" id="IPR050523">
    <property type="entry name" value="AKR_Detox_Biosynth"/>
</dbReference>
<evidence type="ECO:0000313" key="4">
    <source>
        <dbReference type="EMBL" id="GEU28326.1"/>
    </source>
</evidence>
<dbReference type="Pfam" id="PF00248">
    <property type="entry name" value="Aldo_ket_red"/>
    <property type="match status" value="1"/>
</dbReference>
<protein>
    <recommendedName>
        <fullName evidence="3">NADP-dependent oxidoreductase domain-containing protein</fullName>
    </recommendedName>
</protein>
<accession>A0A699GM65</accession>
<dbReference type="EMBL" id="BKCJ010000004">
    <property type="protein sequence ID" value="GEU28326.1"/>
    <property type="molecule type" value="Genomic_DNA"/>
</dbReference>
<dbReference type="PANTHER" id="PTHR43364">
    <property type="entry name" value="NADH-SPECIFIC METHYLGLYOXAL REDUCTASE-RELATED"/>
    <property type="match status" value="1"/>
</dbReference>
<evidence type="ECO:0000256" key="2">
    <source>
        <dbReference type="SAM" id="MobiDB-lite"/>
    </source>
</evidence>